<evidence type="ECO:0000313" key="1">
    <source>
        <dbReference type="EMBL" id="KAK5991591.1"/>
    </source>
</evidence>
<reference evidence="1 2" key="1">
    <citation type="submission" date="2024-01" db="EMBL/GenBank/DDBJ databases">
        <title>Complete genome of Cladobotryum mycophilum ATHUM6906.</title>
        <authorList>
            <person name="Christinaki A.C."/>
            <person name="Myridakis A.I."/>
            <person name="Kouvelis V.N."/>
        </authorList>
    </citation>
    <scope>NUCLEOTIDE SEQUENCE [LARGE SCALE GENOMIC DNA]</scope>
    <source>
        <strain evidence="1 2">ATHUM6906</strain>
    </source>
</reference>
<keyword evidence="2" id="KW-1185">Reference proteome</keyword>
<sequence>MSQSKTSGTAHGRNRRTIDTIVFSNEFGPICASGNFFGLRTKIMAKFCIFKKAESDSWMGLSLHFPFGKDQIANEQSGFGVCHRVAGSGNGVMTPLEQHIITIKFPRGGCCYTFDEAPKSVLNRFPNAKNKEKGFTIARVCLKDDAAFTIDGFGVPFANSDDAEVDGWVNDNKPIINGLTLLDILGQREFHIVVAVPIENAKDNLIESQLLPPFQYPYGTDQKWDVGKFKKLIAANKGQQFGPEYAYFDDNHHMTVVNQANLQDIMWLDDACIEIEKKKFPAYFVRPTGAATANMERFYVVVATPLGFREQWGAAWRRLSQRSGFLLHFYNAVEDEDLAAKWACKIVDHPNIISALAYHQTRDHELVLDVQCLSRGPTNYTLTVFGSRGEADRALGLGEKH</sequence>
<proteinExistence type="predicted"/>
<protein>
    <submittedName>
        <fullName evidence="1">Uncharacterized protein</fullName>
    </submittedName>
</protein>
<comment type="caution">
    <text evidence="1">The sequence shown here is derived from an EMBL/GenBank/DDBJ whole genome shotgun (WGS) entry which is preliminary data.</text>
</comment>
<organism evidence="1 2">
    <name type="scientific">Cladobotryum mycophilum</name>
    <dbReference type="NCBI Taxonomy" id="491253"/>
    <lineage>
        <taxon>Eukaryota</taxon>
        <taxon>Fungi</taxon>
        <taxon>Dikarya</taxon>
        <taxon>Ascomycota</taxon>
        <taxon>Pezizomycotina</taxon>
        <taxon>Sordariomycetes</taxon>
        <taxon>Hypocreomycetidae</taxon>
        <taxon>Hypocreales</taxon>
        <taxon>Hypocreaceae</taxon>
        <taxon>Cladobotryum</taxon>
    </lineage>
</organism>
<dbReference type="EMBL" id="JAVFKD010000014">
    <property type="protein sequence ID" value="KAK5991591.1"/>
    <property type="molecule type" value="Genomic_DNA"/>
</dbReference>
<gene>
    <name evidence="1" type="ORF">PT974_09876</name>
</gene>
<evidence type="ECO:0000313" key="2">
    <source>
        <dbReference type="Proteomes" id="UP001338125"/>
    </source>
</evidence>
<name>A0ABR0SIE1_9HYPO</name>
<dbReference type="Proteomes" id="UP001338125">
    <property type="component" value="Unassembled WGS sequence"/>
</dbReference>
<accession>A0ABR0SIE1</accession>